<name>A0A382UG47_9ZZZZ</name>
<gene>
    <name evidence="1" type="ORF">METZ01_LOCUS385532</name>
</gene>
<organism evidence="1">
    <name type="scientific">marine metagenome</name>
    <dbReference type="NCBI Taxonomy" id="408172"/>
    <lineage>
        <taxon>unclassified sequences</taxon>
        <taxon>metagenomes</taxon>
        <taxon>ecological metagenomes</taxon>
    </lineage>
</organism>
<accession>A0A382UG47</accession>
<reference evidence="1" key="1">
    <citation type="submission" date="2018-05" db="EMBL/GenBank/DDBJ databases">
        <authorList>
            <person name="Lanie J.A."/>
            <person name="Ng W.-L."/>
            <person name="Kazmierczak K.M."/>
            <person name="Andrzejewski T.M."/>
            <person name="Davidsen T.M."/>
            <person name="Wayne K.J."/>
            <person name="Tettelin H."/>
            <person name="Glass J.I."/>
            <person name="Rusch D."/>
            <person name="Podicherti R."/>
            <person name="Tsui H.-C.T."/>
            <person name="Winkler M.E."/>
        </authorList>
    </citation>
    <scope>NUCLEOTIDE SEQUENCE</scope>
</reference>
<protein>
    <submittedName>
        <fullName evidence="1">Uncharacterized protein</fullName>
    </submittedName>
</protein>
<proteinExistence type="predicted"/>
<evidence type="ECO:0000313" key="1">
    <source>
        <dbReference type="EMBL" id="SVD32678.1"/>
    </source>
</evidence>
<dbReference type="AlphaFoldDB" id="A0A382UG47"/>
<sequence>MPSGEAINLSAERKDLILKGVKHTHIPFKTGFV</sequence>
<dbReference type="EMBL" id="UINC01143644">
    <property type="protein sequence ID" value="SVD32678.1"/>
    <property type="molecule type" value="Genomic_DNA"/>
</dbReference>